<dbReference type="EMBL" id="LRBG01000037">
    <property type="protein sequence ID" value="KXU84289.1"/>
    <property type="molecule type" value="Genomic_DNA"/>
</dbReference>
<protein>
    <submittedName>
        <fullName evidence="7">Aldolase</fullName>
    </submittedName>
</protein>
<name>A0A149PGY8_9BURK</name>
<evidence type="ECO:0000313" key="7">
    <source>
        <dbReference type="EMBL" id="KXU84289.1"/>
    </source>
</evidence>
<dbReference type="PIRSF" id="PIRSF015582">
    <property type="entry name" value="Cit_lyase_B"/>
    <property type="match status" value="1"/>
</dbReference>
<accession>A0A149PGY8</accession>
<evidence type="ECO:0000259" key="6">
    <source>
        <dbReference type="Pfam" id="PF03328"/>
    </source>
</evidence>
<feature type="binding site" evidence="5">
    <location>
        <position position="142"/>
    </location>
    <ligand>
        <name>Mg(2+)</name>
        <dbReference type="ChEBI" id="CHEBI:18420"/>
    </ligand>
</feature>
<evidence type="ECO:0000256" key="5">
    <source>
        <dbReference type="PIRSR" id="PIRSR015582-2"/>
    </source>
</evidence>
<evidence type="ECO:0000256" key="3">
    <source>
        <dbReference type="ARBA" id="ARBA00022842"/>
    </source>
</evidence>
<dbReference type="SUPFAM" id="SSF51621">
    <property type="entry name" value="Phosphoenolpyruvate/pyruvate domain"/>
    <property type="match status" value="1"/>
</dbReference>
<evidence type="ECO:0000256" key="4">
    <source>
        <dbReference type="PIRSR" id="PIRSR015582-1"/>
    </source>
</evidence>
<dbReference type="GO" id="GO:0000287">
    <property type="term" value="F:magnesium ion binding"/>
    <property type="evidence" value="ECO:0007669"/>
    <property type="project" value="TreeGrafter"/>
</dbReference>
<dbReference type="GO" id="GO:0003824">
    <property type="term" value="F:catalytic activity"/>
    <property type="evidence" value="ECO:0007669"/>
    <property type="project" value="InterPro"/>
</dbReference>
<dbReference type="OrthoDB" id="348111at2"/>
<dbReference type="InterPro" id="IPR015813">
    <property type="entry name" value="Pyrv/PenolPyrv_kinase-like_dom"/>
</dbReference>
<dbReference type="Gene3D" id="3.20.20.60">
    <property type="entry name" value="Phosphoenolpyruvate-binding domains"/>
    <property type="match status" value="1"/>
</dbReference>
<dbReference type="PANTHER" id="PTHR32308">
    <property type="entry name" value="LYASE BETA SUBUNIT, PUTATIVE (AFU_ORTHOLOGUE AFUA_4G13030)-RELATED"/>
    <property type="match status" value="1"/>
</dbReference>
<dbReference type="Proteomes" id="UP000075613">
    <property type="component" value="Unassembled WGS sequence"/>
</dbReference>
<evidence type="ECO:0000256" key="2">
    <source>
        <dbReference type="ARBA" id="ARBA00022723"/>
    </source>
</evidence>
<dbReference type="GO" id="GO:0006107">
    <property type="term" value="P:oxaloacetate metabolic process"/>
    <property type="evidence" value="ECO:0007669"/>
    <property type="project" value="TreeGrafter"/>
</dbReference>
<comment type="caution">
    <text evidence="7">The sequence shown here is derived from an EMBL/GenBank/DDBJ whole genome shotgun (WGS) entry which is preliminary data.</text>
</comment>
<feature type="binding site" evidence="4">
    <location>
        <position position="63"/>
    </location>
    <ligand>
        <name>substrate</name>
    </ligand>
</feature>
<evidence type="ECO:0000313" key="8">
    <source>
        <dbReference type="Proteomes" id="UP000075613"/>
    </source>
</evidence>
<evidence type="ECO:0000256" key="1">
    <source>
        <dbReference type="ARBA" id="ARBA00001946"/>
    </source>
</evidence>
<sequence>MDARSYLFVPGDRPERFMKALDAEADAVVIDLEDAVAPAAKEHAREGVQRWLMTADRSRLIVRVNAVGTPWHADDVEMVSRCGTSVVMVSKSDSAQQLADIAAQLPSQVRIVALIETVAGVVAMREIAAVPSVTRLAFGTVDFCGDAGIEGLGVELDYVRSQMVIESRHAGLAAPVDGVTLELDNLARLTEHVATARRFGFTGKLCIHPNQVDSVNRGFAPSEEERRWAARVLAACSEHPEGAFAVDGKLVDKPIVDRARRIAGFEAMQNNGFTT</sequence>
<keyword evidence="2 5" id="KW-0479">Metal-binding</keyword>
<dbReference type="RefSeq" id="WP_062133118.1">
    <property type="nucleotide sequence ID" value="NZ_LRBG01000037.1"/>
</dbReference>
<dbReference type="PANTHER" id="PTHR32308:SF10">
    <property type="entry name" value="CITRATE LYASE SUBUNIT BETA"/>
    <property type="match status" value="1"/>
</dbReference>
<dbReference type="InterPro" id="IPR011206">
    <property type="entry name" value="Citrate_lyase_beta/mcl1/mcl2"/>
</dbReference>
<keyword evidence="8" id="KW-1185">Reference proteome</keyword>
<dbReference type="STRING" id="1399968.CI15_25840"/>
<gene>
    <name evidence="7" type="ORF">CI15_25840</name>
</gene>
<dbReference type="InterPro" id="IPR005000">
    <property type="entry name" value="Aldolase/citrate-lyase_domain"/>
</dbReference>
<dbReference type="AlphaFoldDB" id="A0A149PGY8"/>
<feature type="binding site" evidence="4">
    <location>
        <position position="116"/>
    </location>
    <ligand>
        <name>substrate</name>
    </ligand>
</feature>
<proteinExistence type="predicted"/>
<keyword evidence="3 5" id="KW-0460">Magnesium</keyword>
<dbReference type="Pfam" id="PF03328">
    <property type="entry name" value="HpcH_HpaI"/>
    <property type="match status" value="1"/>
</dbReference>
<reference evidence="7 8" key="1">
    <citation type="journal article" date="2015" name="Int. J. Syst. Evol. Microbiol.">
        <title>Burkholderia monticola sp. nov., isolated from mountain soil.</title>
        <authorList>
            <person name="Baek I."/>
            <person name="Seo B."/>
            <person name="Lee I."/>
            <person name="Yi H."/>
            <person name="Chun J."/>
        </authorList>
    </citation>
    <scope>NUCLEOTIDE SEQUENCE [LARGE SCALE GENOMIC DNA]</scope>
    <source>
        <strain evidence="7 8">JC2948</strain>
    </source>
</reference>
<dbReference type="InterPro" id="IPR040442">
    <property type="entry name" value="Pyrv_kinase-like_dom_sf"/>
</dbReference>
<feature type="binding site" evidence="5">
    <location>
        <position position="116"/>
    </location>
    <ligand>
        <name>Mg(2+)</name>
        <dbReference type="ChEBI" id="CHEBI:18420"/>
    </ligand>
</feature>
<comment type="cofactor">
    <cofactor evidence="1">
        <name>Mg(2+)</name>
        <dbReference type="ChEBI" id="CHEBI:18420"/>
    </cofactor>
</comment>
<organism evidence="7 8">
    <name type="scientific">Paraburkholderia monticola</name>
    <dbReference type="NCBI Taxonomy" id="1399968"/>
    <lineage>
        <taxon>Bacteria</taxon>
        <taxon>Pseudomonadati</taxon>
        <taxon>Pseudomonadota</taxon>
        <taxon>Betaproteobacteria</taxon>
        <taxon>Burkholderiales</taxon>
        <taxon>Burkholderiaceae</taxon>
        <taxon>Paraburkholderia</taxon>
    </lineage>
</organism>
<feature type="domain" description="HpcH/HpaI aldolase/citrate lyase" evidence="6">
    <location>
        <begin position="4"/>
        <end position="209"/>
    </location>
</feature>